<evidence type="ECO:0000313" key="1">
    <source>
        <dbReference type="EMBL" id="KAK2551990.1"/>
    </source>
</evidence>
<keyword evidence="2" id="KW-1185">Reference proteome</keyword>
<dbReference type="AlphaFoldDB" id="A0AAD9UWB9"/>
<dbReference type="Proteomes" id="UP001249851">
    <property type="component" value="Unassembled WGS sequence"/>
</dbReference>
<evidence type="ECO:0000313" key="2">
    <source>
        <dbReference type="Proteomes" id="UP001249851"/>
    </source>
</evidence>
<organism evidence="1 2">
    <name type="scientific">Acropora cervicornis</name>
    <name type="common">Staghorn coral</name>
    <dbReference type="NCBI Taxonomy" id="6130"/>
    <lineage>
        <taxon>Eukaryota</taxon>
        <taxon>Metazoa</taxon>
        <taxon>Cnidaria</taxon>
        <taxon>Anthozoa</taxon>
        <taxon>Hexacorallia</taxon>
        <taxon>Scleractinia</taxon>
        <taxon>Astrocoeniina</taxon>
        <taxon>Acroporidae</taxon>
        <taxon>Acropora</taxon>
    </lineage>
</organism>
<name>A0AAD9UWB9_ACRCE</name>
<proteinExistence type="predicted"/>
<reference evidence="1" key="1">
    <citation type="journal article" date="2023" name="G3 (Bethesda)">
        <title>Whole genome assembly and annotation of the endangered Caribbean coral Acropora cervicornis.</title>
        <authorList>
            <person name="Selwyn J.D."/>
            <person name="Vollmer S.V."/>
        </authorList>
    </citation>
    <scope>NUCLEOTIDE SEQUENCE</scope>
    <source>
        <strain evidence="1">K2</strain>
    </source>
</reference>
<comment type="caution">
    <text evidence="1">The sequence shown here is derived from an EMBL/GenBank/DDBJ whole genome shotgun (WGS) entry which is preliminary data.</text>
</comment>
<protein>
    <submittedName>
        <fullName evidence="1">Uncharacterized protein</fullName>
    </submittedName>
</protein>
<dbReference type="EMBL" id="JARQWQ010000091">
    <property type="protein sequence ID" value="KAK2551990.1"/>
    <property type="molecule type" value="Genomic_DNA"/>
</dbReference>
<sequence>MSISKDRTQRVGLKFMSGVALPKLLPYDKLINYIKTIDLNVNIKDMAPEFCSDIDDSDVVNGAYREINAFLVELAKICMEVYKALGPDSFPNHFGMDRYHFRFAIGWCPFWQG</sequence>
<reference evidence="1" key="2">
    <citation type="journal article" date="2023" name="Science">
        <title>Genomic signatures of disease resistance in endangered staghorn corals.</title>
        <authorList>
            <person name="Vollmer S.V."/>
            <person name="Selwyn J.D."/>
            <person name="Despard B.A."/>
            <person name="Roesel C.L."/>
        </authorList>
    </citation>
    <scope>NUCLEOTIDE SEQUENCE</scope>
    <source>
        <strain evidence="1">K2</strain>
    </source>
</reference>
<accession>A0AAD9UWB9</accession>
<gene>
    <name evidence="1" type="ORF">P5673_026996</name>
</gene>